<name>A0A564ZLU8_9BACT</name>
<sequence>MKAKDIFIGPLVRRAQEDVVVICLATFNPFNLRFSVKEYGKAKWLGHDDMPVNVAVSPNLFFYFGRVTPKDTKFPTHALLAYSIGELDPANELADYTAFEAIVKEDSLAYGDSPLPTFFLQSPTRKLNVLYGSCRKIHDAKGGKMDALSNGDTLLASTFDNLDKRPAILCLGGDQIYADDVHKAAMSEVLALASAIEVANPEKLPIPVALPGIGGRQDFVTKHAGFTSSESANHLVTFAEYLAMYGLTWNKNNWVSPSSELQHFIGSLDKVRRLLANIPSYMIFDDHDVTDDWNLSLKWQQNVILRKLGKRIVANGLMAFWLCQGYGNDPYLYSDQTAYDIADRIRNRHKNYNFVENVFLRMDNWEFFTPTYPFVYFLDTRTKRGPKDGLGGTDYSAPAYLKSVPSWEVTFKRLQQPLKRQNQNLPLVFVSAAPVFGFTFIEDLQKAVSTVAGPYFLDLESWSANRRHLMLFLQLMGNKNVVLLSGDVHYAFTSTVKFMVFDDKTLRDAIKLMPFGVTLPRTPVGATPTYDALWTAQFIQLTSSALKNFASTAFTQTPAHLTSMEPAMILTEADDREFGKFENNEFTIYESNPFNPDRLIKVKKGKDEVKPARLFRQRINDAFNSRYIGEHNLGVVSFNDKTVTNYFFTSSGKDSERVMS</sequence>
<dbReference type="Gene3D" id="3.60.21.70">
    <property type="entry name" value="PhoD-like phosphatase"/>
    <property type="match status" value="1"/>
</dbReference>
<dbReference type="InterPro" id="IPR038607">
    <property type="entry name" value="PhoD-like_sf"/>
</dbReference>
<evidence type="ECO:0000313" key="1">
    <source>
        <dbReference type="EMBL" id="VUZ86309.1"/>
    </source>
</evidence>
<evidence type="ECO:0000313" key="2">
    <source>
        <dbReference type="Proteomes" id="UP000334340"/>
    </source>
</evidence>
<proteinExistence type="predicted"/>
<dbReference type="AlphaFoldDB" id="A0A564ZLU8"/>
<dbReference type="PANTHER" id="PTHR37031:SF2">
    <property type="entry name" value="PHOD-LIKE PHOSPHATASE METALLOPHOSPHATASE DOMAIN-CONTAINING PROTEIN"/>
    <property type="match status" value="1"/>
</dbReference>
<organism evidence="1 2">
    <name type="scientific">Candidatus Methylomirabilis lanthanidiphila</name>
    <dbReference type="NCBI Taxonomy" id="2211376"/>
    <lineage>
        <taxon>Bacteria</taxon>
        <taxon>Candidatus Methylomirabilota</taxon>
        <taxon>Candidatus Methylomirabilia</taxon>
        <taxon>Candidatus Methylomirabilales</taxon>
        <taxon>Candidatus Methylomirabilaceae</taxon>
        <taxon>Candidatus Methylomirabilis</taxon>
    </lineage>
</organism>
<gene>
    <name evidence="1" type="ORF">MELA_02710</name>
</gene>
<protein>
    <submittedName>
        <fullName evidence="1">PhoD-like phosphatase</fullName>
    </submittedName>
</protein>
<accession>A0A564ZLU8</accession>
<dbReference type="Proteomes" id="UP000334340">
    <property type="component" value="Unassembled WGS sequence"/>
</dbReference>
<reference evidence="1 2" key="1">
    <citation type="submission" date="2019-07" db="EMBL/GenBank/DDBJ databases">
        <authorList>
            <person name="Cremers G."/>
        </authorList>
    </citation>
    <scope>NUCLEOTIDE SEQUENCE [LARGE SCALE GENOMIC DNA]</scope>
</reference>
<dbReference type="PANTHER" id="PTHR37031">
    <property type="entry name" value="METALLOPHOSPHATASE BINDING DOMAIN PROTEIN"/>
    <property type="match status" value="1"/>
</dbReference>
<dbReference type="InterPro" id="IPR029052">
    <property type="entry name" value="Metallo-depent_PP-like"/>
</dbReference>
<keyword evidence="2" id="KW-1185">Reference proteome</keyword>
<dbReference type="SUPFAM" id="SSF56300">
    <property type="entry name" value="Metallo-dependent phosphatases"/>
    <property type="match status" value="1"/>
</dbReference>
<dbReference type="EMBL" id="CABIKM010000050">
    <property type="protein sequence ID" value="VUZ86309.1"/>
    <property type="molecule type" value="Genomic_DNA"/>
</dbReference>